<dbReference type="RefSeq" id="WP_145228091.1">
    <property type="nucleotide sequence ID" value="NZ_CP036343.1"/>
</dbReference>
<keyword evidence="1" id="KW-0812">Transmembrane</keyword>
<reference evidence="2 3" key="1">
    <citation type="submission" date="2019-02" db="EMBL/GenBank/DDBJ databases">
        <title>Deep-cultivation of Planctomycetes and their phenomic and genomic characterization uncovers novel biology.</title>
        <authorList>
            <person name="Wiegand S."/>
            <person name="Jogler M."/>
            <person name="Boedeker C."/>
            <person name="Pinto D."/>
            <person name="Vollmers J."/>
            <person name="Rivas-Marin E."/>
            <person name="Kohn T."/>
            <person name="Peeters S.H."/>
            <person name="Heuer A."/>
            <person name="Rast P."/>
            <person name="Oberbeckmann S."/>
            <person name="Bunk B."/>
            <person name="Jeske O."/>
            <person name="Meyerdierks A."/>
            <person name="Storesund J.E."/>
            <person name="Kallscheuer N."/>
            <person name="Luecker S."/>
            <person name="Lage O.M."/>
            <person name="Pohl T."/>
            <person name="Merkel B.J."/>
            <person name="Hornburger P."/>
            <person name="Mueller R.-W."/>
            <person name="Bruemmer F."/>
            <person name="Labrenz M."/>
            <person name="Spormann A.M."/>
            <person name="Op den Camp H."/>
            <person name="Overmann J."/>
            <person name="Amann R."/>
            <person name="Jetten M.S.M."/>
            <person name="Mascher T."/>
            <person name="Medema M.H."/>
            <person name="Devos D.P."/>
            <person name="Kaster A.-K."/>
            <person name="Ovreas L."/>
            <person name="Rohde M."/>
            <person name="Galperin M.Y."/>
            <person name="Jogler C."/>
        </authorList>
    </citation>
    <scope>NUCLEOTIDE SEQUENCE [LARGE SCALE GENOMIC DNA]</scope>
    <source>
        <strain evidence="2 3">Pan161</strain>
    </source>
</reference>
<dbReference type="OrthoDB" id="9950038at2"/>
<evidence type="ECO:0000313" key="3">
    <source>
        <dbReference type="Proteomes" id="UP000316855"/>
    </source>
</evidence>
<keyword evidence="1" id="KW-1133">Transmembrane helix</keyword>
<proteinExistence type="predicted"/>
<dbReference type="AlphaFoldDB" id="A0A517VE75"/>
<dbReference type="Proteomes" id="UP000316855">
    <property type="component" value="Chromosome"/>
</dbReference>
<evidence type="ECO:0000313" key="2">
    <source>
        <dbReference type="EMBL" id="QDT91311.1"/>
    </source>
</evidence>
<keyword evidence="1" id="KW-0472">Membrane</keyword>
<organism evidence="2 3">
    <name type="scientific">Gimesia algae</name>
    <dbReference type="NCBI Taxonomy" id="2527971"/>
    <lineage>
        <taxon>Bacteria</taxon>
        <taxon>Pseudomonadati</taxon>
        <taxon>Planctomycetota</taxon>
        <taxon>Planctomycetia</taxon>
        <taxon>Planctomycetales</taxon>
        <taxon>Planctomycetaceae</taxon>
        <taxon>Gimesia</taxon>
    </lineage>
</organism>
<gene>
    <name evidence="2" type="ORF">Pan161_29680</name>
</gene>
<dbReference type="KEGG" id="gax:Pan161_29680"/>
<feature type="transmembrane region" description="Helical" evidence="1">
    <location>
        <begin position="29"/>
        <end position="46"/>
    </location>
</feature>
<keyword evidence="3" id="KW-1185">Reference proteome</keyword>
<protein>
    <submittedName>
        <fullName evidence="2">Uncharacterized protein</fullName>
    </submittedName>
</protein>
<sequence length="151" mass="17239">MSDDIDLPQKEPWDIRLEQWEKRSRRNKVIGFLILLLVLGFGYWEFEKERSEAAAFAHDLVQINELKVLFIDLIDLTGNQNGGEVTVTFREETVLLKGPEILAYLTKPNSKGKHATLFRYGSVSTLSPKELEEKLKGHTVAETLIPKSPED</sequence>
<evidence type="ECO:0000256" key="1">
    <source>
        <dbReference type="SAM" id="Phobius"/>
    </source>
</evidence>
<name>A0A517VE75_9PLAN</name>
<dbReference type="EMBL" id="CP036343">
    <property type="protein sequence ID" value="QDT91311.1"/>
    <property type="molecule type" value="Genomic_DNA"/>
</dbReference>
<accession>A0A517VE75</accession>